<accession>A0A6V8SFD0</accession>
<dbReference type="GO" id="GO:0009398">
    <property type="term" value="P:FMN biosynthetic process"/>
    <property type="evidence" value="ECO:0007669"/>
    <property type="project" value="UniProtKB-UniRule"/>
</dbReference>
<evidence type="ECO:0000256" key="3">
    <source>
        <dbReference type="ARBA" id="ARBA00005201"/>
    </source>
</evidence>
<evidence type="ECO:0000256" key="8">
    <source>
        <dbReference type="ARBA" id="ARBA00022741"/>
    </source>
</evidence>
<dbReference type="NCBIfam" id="NF004160">
    <property type="entry name" value="PRK05627.1-3"/>
    <property type="match status" value="1"/>
</dbReference>
<dbReference type="GO" id="GO:0008531">
    <property type="term" value="F:riboflavin kinase activity"/>
    <property type="evidence" value="ECO:0007669"/>
    <property type="project" value="UniProtKB-UniRule"/>
</dbReference>
<comment type="similarity">
    <text evidence="15">Belongs to the ribF family.</text>
</comment>
<dbReference type="EC" id="2.7.1.26" evidence="15"/>
<dbReference type="AlphaFoldDB" id="A0A6V8SFD0"/>
<keyword evidence="6 15" id="KW-0808">Transferase</keyword>
<dbReference type="SMART" id="SM00904">
    <property type="entry name" value="Flavokinase"/>
    <property type="match status" value="1"/>
</dbReference>
<evidence type="ECO:0000256" key="2">
    <source>
        <dbReference type="ARBA" id="ARBA00004726"/>
    </source>
</evidence>
<dbReference type="InterPro" id="IPR014729">
    <property type="entry name" value="Rossmann-like_a/b/a_fold"/>
</dbReference>
<keyword evidence="11 15" id="KW-0067">ATP-binding</keyword>
<evidence type="ECO:0000313" key="17">
    <source>
        <dbReference type="EMBL" id="GFP75924.1"/>
    </source>
</evidence>
<gene>
    <name evidence="17" type="ORF">bsdtw1_02017</name>
</gene>
<reference evidence="17 18" key="1">
    <citation type="submission" date="2020-07" db="EMBL/GenBank/DDBJ databases">
        <title>A new beta-1,3-glucan-decomposing anaerobic bacterium isolated from anoxic soil subjected to biological soil disinfestation.</title>
        <authorList>
            <person name="Ueki A."/>
            <person name="Tonouchi A."/>
        </authorList>
    </citation>
    <scope>NUCLEOTIDE SEQUENCE [LARGE SCALE GENOMIC DNA]</scope>
    <source>
        <strain evidence="17 18">TW1</strain>
    </source>
</reference>
<evidence type="ECO:0000256" key="11">
    <source>
        <dbReference type="ARBA" id="ARBA00022840"/>
    </source>
</evidence>
<dbReference type="GO" id="GO:0005524">
    <property type="term" value="F:ATP binding"/>
    <property type="evidence" value="ECO:0007669"/>
    <property type="project" value="UniProtKB-UniRule"/>
</dbReference>
<evidence type="ECO:0000256" key="4">
    <source>
        <dbReference type="ARBA" id="ARBA00022630"/>
    </source>
</evidence>
<dbReference type="GO" id="GO:0003919">
    <property type="term" value="F:FMN adenylyltransferase activity"/>
    <property type="evidence" value="ECO:0007669"/>
    <property type="project" value="UniProtKB-UniRule"/>
</dbReference>
<evidence type="ECO:0000256" key="13">
    <source>
        <dbReference type="ARBA" id="ARBA00047880"/>
    </source>
</evidence>
<organism evidence="17 18">
    <name type="scientific">Clostridium fungisolvens</name>
    <dbReference type="NCBI Taxonomy" id="1604897"/>
    <lineage>
        <taxon>Bacteria</taxon>
        <taxon>Bacillati</taxon>
        <taxon>Bacillota</taxon>
        <taxon>Clostridia</taxon>
        <taxon>Eubacteriales</taxon>
        <taxon>Clostridiaceae</taxon>
        <taxon>Clostridium</taxon>
    </lineage>
</organism>
<dbReference type="EC" id="2.7.7.2" evidence="15"/>
<dbReference type="UniPathway" id="UPA00276">
    <property type="reaction ID" value="UER00406"/>
</dbReference>
<keyword evidence="8 15" id="KW-0547">Nucleotide-binding</keyword>
<dbReference type="SUPFAM" id="SSF52374">
    <property type="entry name" value="Nucleotidylyl transferase"/>
    <property type="match status" value="1"/>
</dbReference>
<keyword evidence="7 15" id="KW-0548">Nucleotidyltransferase</keyword>
<dbReference type="NCBIfam" id="TIGR00083">
    <property type="entry name" value="ribF"/>
    <property type="match status" value="1"/>
</dbReference>
<keyword evidence="18" id="KW-1185">Reference proteome</keyword>
<comment type="pathway">
    <text evidence="3 15">Cofactor biosynthesis; FMN biosynthesis; FMN from riboflavin (ATP route): step 1/1.</text>
</comment>
<keyword evidence="12" id="KW-0511">Multifunctional enzyme</keyword>
<evidence type="ECO:0000256" key="9">
    <source>
        <dbReference type="ARBA" id="ARBA00022777"/>
    </source>
</evidence>
<evidence type="ECO:0000256" key="15">
    <source>
        <dbReference type="PIRNR" id="PIRNR004491"/>
    </source>
</evidence>
<dbReference type="GO" id="GO:0006747">
    <property type="term" value="P:FAD biosynthetic process"/>
    <property type="evidence" value="ECO:0007669"/>
    <property type="project" value="UniProtKB-UniRule"/>
</dbReference>
<protein>
    <recommendedName>
        <fullName evidence="15">Riboflavin biosynthesis protein</fullName>
    </recommendedName>
    <domain>
        <recommendedName>
            <fullName evidence="15">Riboflavin kinase</fullName>
            <ecNumber evidence="15">2.7.1.26</ecNumber>
        </recommendedName>
        <alternativeName>
            <fullName evidence="15">Flavokinase</fullName>
        </alternativeName>
    </domain>
    <domain>
        <recommendedName>
            <fullName evidence="15">FMN adenylyltransferase</fullName>
            <ecNumber evidence="15">2.7.7.2</ecNumber>
        </recommendedName>
        <alternativeName>
            <fullName evidence="15">FAD pyrophosphorylase</fullName>
        </alternativeName>
        <alternativeName>
            <fullName evidence="15">FAD synthase</fullName>
        </alternativeName>
    </domain>
</protein>
<dbReference type="GO" id="GO:0009231">
    <property type="term" value="P:riboflavin biosynthetic process"/>
    <property type="evidence" value="ECO:0007669"/>
    <property type="project" value="InterPro"/>
</dbReference>
<dbReference type="Gene3D" id="2.40.30.30">
    <property type="entry name" value="Riboflavin kinase-like"/>
    <property type="match status" value="1"/>
</dbReference>
<dbReference type="InterPro" id="IPR015864">
    <property type="entry name" value="FAD_synthase"/>
</dbReference>
<comment type="pathway">
    <text evidence="2 15">Cofactor biosynthesis; FAD biosynthesis; FAD from FMN: step 1/1.</text>
</comment>
<dbReference type="SUPFAM" id="SSF82114">
    <property type="entry name" value="Riboflavin kinase-like"/>
    <property type="match status" value="1"/>
</dbReference>
<dbReference type="CDD" id="cd02064">
    <property type="entry name" value="FAD_synthetase_N"/>
    <property type="match status" value="1"/>
</dbReference>
<dbReference type="PIRSF" id="PIRSF004491">
    <property type="entry name" value="FAD_Synth"/>
    <property type="match status" value="1"/>
</dbReference>
<keyword evidence="10 15" id="KW-0274">FAD</keyword>
<evidence type="ECO:0000256" key="1">
    <source>
        <dbReference type="ARBA" id="ARBA00002121"/>
    </source>
</evidence>
<dbReference type="Proteomes" id="UP000580568">
    <property type="component" value="Unassembled WGS sequence"/>
</dbReference>
<evidence type="ECO:0000256" key="5">
    <source>
        <dbReference type="ARBA" id="ARBA00022643"/>
    </source>
</evidence>
<dbReference type="RefSeq" id="WP_183277392.1">
    <property type="nucleotide sequence ID" value="NZ_BLZR01000001.1"/>
</dbReference>
<evidence type="ECO:0000256" key="12">
    <source>
        <dbReference type="ARBA" id="ARBA00023268"/>
    </source>
</evidence>
<evidence type="ECO:0000256" key="14">
    <source>
        <dbReference type="ARBA" id="ARBA00049494"/>
    </source>
</evidence>
<sequence>MIIIDENSKISLQKSSFIALGSFDGLHLGHLSLINKTLELAKKNSCSSMVFTFKNHPLTVVNKDRAPKLLLDNKTKLEILEELGIDIACLINFNEDFMKIEPEAFIEMLLNKYNAKGIIVGFNYRFGYKNKGDINLLKTLSEKYGFELHIMGALMNEENIISSTKIRNLLIDGDLDGANALLTRPYILRGTVVKGKQLGRTLGFPTANTEVESSSVLPKIGVYYTNTVYKSKLYKSITSIGYNPTVNGKNITIETYILNFNKNIYGDELKVYFLERIRNEEKFNSLKELQQQLISDKAFAESRKNLSGL</sequence>
<dbReference type="NCBIfam" id="NF004162">
    <property type="entry name" value="PRK05627.1-5"/>
    <property type="match status" value="1"/>
</dbReference>
<dbReference type="InterPro" id="IPR023468">
    <property type="entry name" value="Riboflavin_kinase"/>
</dbReference>
<comment type="function">
    <text evidence="1">Catalyzes the phosphorylation of riboflavin to FMN followed by the adenylation of FMN to FAD.</text>
</comment>
<dbReference type="Gene3D" id="3.40.50.620">
    <property type="entry name" value="HUPs"/>
    <property type="match status" value="1"/>
</dbReference>
<dbReference type="Pfam" id="PF06574">
    <property type="entry name" value="FAD_syn"/>
    <property type="match status" value="1"/>
</dbReference>
<dbReference type="InterPro" id="IPR023465">
    <property type="entry name" value="Riboflavin_kinase_dom_sf"/>
</dbReference>
<evidence type="ECO:0000259" key="16">
    <source>
        <dbReference type="SMART" id="SM00904"/>
    </source>
</evidence>
<keyword evidence="5 15" id="KW-0288">FMN</keyword>
<evidence type="ECO:0000313" key="18">
    <source>
        <dbReference type="Proteomes" id="UP000580568"/>
    </source>
</evidence>
<dbReference type="InterPro" id="IPR015865">
    <property type="entry name" value="Riboflavin_kinase_bac/euk"/>
</dbReference>
<dbReference type="FunFam" id="2.40.30.30:FF:000003">
    <property type="entry name" value="Riboflavin biosynthesis protein"/>
    <property type="match status" value="1"/>
</dbReference>
<comment type="catalytic activity">
    <reaction evidence="13 15">
        <text>riboflavin + ATP = FMN + ADP + H(+)</text>
        <dbReference type="Rhea" id="RHEA:14357"/>
        <dbReference type="ChEBI" id="CHEBI:15378"/>
        <dbReference type="ChEBI" id="CHEBI:30616"/>
        <dbReference type="ChEBI" id="CHEBI:57986"/>
        <dbReference type="ChEBI" id="CHEBI:58210"/>
        <dbReference type="ChEBI" id="CHEBI:456216"/>
        <dbReference type="EC" id="2.7.1.26"/>
    </reaction>
</comment>
<name>A0A6V8SFD0_9CLOT</name>
<dbReference type="PANTHER" id="PTHR22749:SF6">
    <property type="entry name" value="RIBOFLAVIN KINASE"/>
    <property type="match status" value="1"/>
</dbReference>
<comment type="caution">
    <text evidence="17">The sequence shown here is derived from an EMBL/GenBank/DDBJ whole genome shotgun (WGS) entry which is preliminary data.</text>
</comment>
<dbReference type="PANTHER" id="PTHR22749">
    <property type="entry name" value="RIBOFLAVIN KINASE/FMN ADENYLYLTRANSFERASE"/>
    <property type="match status" value="1"/>
</dbReference>
<keyword evidence="9 15" id="KW-0418">Kinase</keyword>
<comment type="catalytic activity">
    <reaction evidence="14 15">
        <text>FMN + ATP + H(+) = FAD + diphosphate</text>
        <dbReference type="Rhea" id="RHEA:17237"/>
        <dbReference type="ChEBI" id="CHEBI:15378"/>
        <dbReference type="ChEBI" id="CHEBI:30616"/>
        <dbReference type="ChEBI" id="CHEBI:33019"/>
        <dbReference type="ChEBI" id="CHEBI:57692"/>
        <dbReference type="ChEBI" id="CHEBI:58210"/>
        <dbReference type="EC" id="2.7.7.2"/>
    </reaction>
</comment>
<dbReference type="UniPathway" id="UPA00277">
    <property type="reaction ID" value="UER00407"/>
</dbReference>
<keyword evidence="4 15" id="KW-0285">Flavoprotein</keyword>
<evidence type="ECO:0000256" key="6">
    <source>
        <dbReference type="ARBA" id="ARBA00022679"/>
    </source>
</evidence>
<evidence type="ECO:0000256" key="7">
    <source>
        <dbReference type="ARBA" id="ARBA00022695"/>
    </source>
</evidence>
<proteinExistence type="inferred from homology"/>
<dbReference type="FunFam" id="3.40.50.620:FF:000021">
    <property type="entry name" value="Riboflavin biosynthesis protein"/>
    <property type="match status" value="1"/>
</dbReference>
<dbReference type="InterPro" id="IPR002606">
    <property type="entry name" value="Riboflavin_kinase_bac"/>
</dbReference>
<dbReference type="EMBL" id="BLZR01000001">
    <property type="protein sequence ID" value="GFP75924.1"/>
    <property type="molecule type" value="Genomic_DNA"/>
</dbReference>
<feature type="domain" description="Riboflavin kinase" evidence="16">
    <location>
        <begin position="181"/>
        <end position="305"/>
    </location>
</feature>
<evidence type="ECO:0000256" key="10">
    <source>
        <dbReference type="ARBA" id="ARBA00022827"/>
    </source>
</evidence>
<dbReference type="Pfam" id="PF01687">
    <property type="entry name" value="Flavokinase"/>
    <property type="match status" value="1"/>
</dbReference>